<protein>
    <submittedName>
        <fullName evidence="1">Uncharacterized protein</fullName>
    </submittedName>
</protein>
<dbReference type="RefSeq" id="WP_111589989.1">
    <property type="nucleotide sequence ID" value="NZ_QLMA01000001.1"/>
</dbReference>
<organism evidence="1 2">
    <name type="scientific">Chitinophaga dinghuensis</name>
    <dbReference type="NCBI Taxonomy" id="1539050"/>
    <lineage>
        <taxon>Bacteria</taxon>
        <taxon>Pseudomonadati</taxon>
        <taxon>Bacteroidota</taxon>
        <taxon>Chitinophagia</taxon>
        <taxon>Chitinophagales</taxon>
        <taxon>Chitinophagaceae</taxon>
        <taxon>Chitinophaga</taxon>
    </lineage>
</organism>
<evidence type="ECO:0000313" key="2">
    <source>
        <dbReference type="Proteomes" id="UP000249819"/>
    </source>
</evidence>
<dbReference type="AlphaFoldDB" id="A0A327WCJ8"/>
<gene>
    <name evidence="1" type="ORF">CLV59_10130</name>
</gene>
<comment type="caution">
    <text evidence="1">The sequence shown here is derived from an EMBL/GenBank/DDBJ whole genome shotgun (WGS) entry which is preliminary data.</text>
</comment>
<proteinExistence type="predicted"/>
<accession>A0A327WCJ8</accession>
<keyword evidence="2" id="KW-1185">Reference proteome</keyword>
<sequence>MNTSLFAFAQGISWTDPSTIWLVPISKEHCDLTEYLSETDDTDLAALEKFRSIMQTDDKELIDDYIMSSLDGVYFYEDSIPYALVAGGTDQCMQVLYNYDEHIIQLRHANIGSKYPIDIDVLIELVKQKEAIFAALKR</sequence>
<name>A0A327WCJ8_9BACT</name>
<dbReference type="Proteomes" id="UP000249819">
    <property type="component" value="Unassembled WGS sequence"/>
</dbReference>
<reference evidence="1 2" key="1">
    <citation type="submission" date="2018-06" db="EMBL/GenBank/DDBJ databases">
        <title>Genomic Encyclopedia of Archaeal and Bacterial Type Strains, Phase II (KMG-II): from individual species to whole genera.</title>
        <authorList>
            <person name="Goeker M."/>
        </authorList>
    </citation>
    <scope>NUCLEOTIDE SEQUENCE [LARGE SCALE GENOMIC DNA]</scope>
    <source>
        <strain evidence="1 2">DSM 29821</strain>
    </source>
</reference>
<evidence type="ECO:0000313" key="1">
    <source>
        <dbReference type="EMBL" id="RAJ87281.1"/>
    </source>
</evidence>
<dbReference type="EMBL" id="QLMA01000001">
    <property type="protein sequence ID" value="RAJ87281.1"/>
    <property type="molecule type" value="Genomic_DNA"/>
</dbReference>